<dbReference type="GO" id="GO:0003676">
    <property type="term" value="F:nucleic acid binding"/>
    <property type="evidence" value="ECO:0007669"/>
    <property type="project" value="InterPro"/>
</dbReference>
<feature type="domain" description="Integrase catalytic" evidence="2">
    <location>
        <begin position="1"/>
        <end position="100"/>
    </location>
</feature>
<evidence type="ECO:0000313" key="3">
    <source>
        <dbReference type="EMBL" id="KAF8795372.1"/>
    </source>
</evidence>
<dbReference type="AlphaFoldDB" id="A0A8T0FXA8"/>
<feature type="compositionally biased region" description="Polar residues" evidence="1">
    <location>
        <begin position="317"/>
        <end position="326"/>
    </location>
</feature>
<organism evidence="3 4">
    <name type="scientific">Argiope bruennichi</name>
    <name type="common">Wasp spider</name>
    <name type="synonym">Aranea bruennichi</name>
    <dbReference type="NCBI Taxonomy" id="94029"/>
    <lineage>
        <taxon>Eukaryota</taxon>
        <taxon>Metazoa</taxon>
        <taxon>Ecdysozoa</taxon>
        <taxon>Arthropoda</taxon>
        <taxon>Chelicerata</taxon>
        <taxon>Arachnida</taxon>
        <taxon>Araneae</taxon>
        <taxon>Araneomorphae</taxon>
        <taxon>Entelegynae</taxon>
        <taxon>Araneoidea</taxon>
        <taxon>Araneidae</taxon>
        <taxon>Argiope</taxon>
    </lineage>
</organism>
<keyword evidence="4" id="KW-1185">Reference proteome</keyword>
<dbReference type="GO" id="GO:0015074">
    <property type="term" value="P:DNA integration"/>
    <property type="evidence" value="ECO:0007669"/>
    <property type="project" value="InterPro"/>
</dbReference>
<dbReference type="EMBL" id="JABXBU010000002">
    <property type="protein sequence ID" value="KAF8795372.1"/>
    <property type="molecule type" value="Genomic_DNA"/>
</dbReference>
<dbReference type="Gene3D" id="3.30.420.10">
    <property type="entry name" value="Ribonuclease H-like superfamily/Ribonuclease H"/>
    <property type="match status" value="1"/>
</dbReference>
<dbReference type="InterPro" id="IPR036397">
    <property type="entry name" value="RNaseH_sf"/>
</dbReference>
<name>A0A8T0FXA8_ARGBR</name>
<dbReference type="InterPro" id="IPR012337">
    <property type="entry name" value="RNaseH-like_sf"/>
</dbReference>
<reference evidence="3" key="2">
    <citation type="submission" date="2020-06" db="EMBL/GenBank/DDBJ databases">
        <authorList>
            <person name="Sheffer M."/>
        </authorList>
    </citation>
    <scope>NUCLEOTIDE SEQUENCE</scope>
</reference>
<dbReference type="SUPFAM" id="SSF53098">
    <property type="entry name" value="Ribonuclease H-like"/>
    <property type="match status" value="1"/>
</dbReference>
<dbReference type="InterPro" id="IPR050951">
    <property type="entry name" value="Retrovirus_Pol_polyprotein"/>
</dbReference>
<evidence type="ECO:0000313" key="4">
    <source>
        <dbReference type="Proteomes" id="UP000807504"/>
    </source>
</evidence>
<feature type="compositionally biased region" description="Polar residues" evidence="1">
    <location>
        <begin position="297"/>
        <end position="306"/>
    </location>
</feature>
<reference evidence="3" key="1">
    <citation type="journal article" date="2020" name="bioRxiv">
        <title>Chromosome-level reference genome of the European wasp spider Argiope bruennichi: a resource for studies on range expansion and evolutionary adaptation.</title>
        <authorList>
            <person name="Sheffer M.M."/>
            <person name="Hoppe A."/>
            <person name="Krehenwinkel H."/>
            <person name="Uhl G."/>
            <person name="Kuss A.W."/>
            <person name="Jensen L."/>
            <person name="Jensen C."/>
            <person name="Gillespie R.G."/>
            <person name="Hoff K.J."/>
            <person name="Prost S."/>
        </authorList>
    </citation>
    <scope>NUCLEOTIDE SEQUENCE</scope>
</reference>
<comment type="caution">
    <text evidence="3">The sequence shown here is derived from an EMBL/GenBank/DDBJ whole genome shotgun (WGS) entry which is preliminary data.</text>
</comment>
<dbReference type="PANTHER" id="PTHR37984">
    <property type="entry name" value="PROTEIN CBG26694"/>
    <property type="match status" value="1"/>
</dbReference>
<accession>A0A8T0FXA8</accession>
<evidence type="ECO:0000256" key="1">
    <source>
        <dbReference type="SAM" id="MobiDB-lite"/>
    </source>
</evidence>
<protein>
    <submittedName>
        <fullName evidence="3">Pro-Pol polyprotein like</fullName>
    </submittedName>
</protein>
<dbReference type="Proteomes" id="UP000807504">
    <property type="component" value="Unassembled WGS sequence"/>
</dbReference>
<dbReference type="InterPro" id="IPR001584">
    <property type="entry name" value="Integrase_cat-core"/>
</dbReference>
<proteinExistence type="predicted"/>
<dbReference type="PANTHER" id="PTHR37984:SF5">
    <property type="entry name" value="PROTEIN NYNRIN-LIKE"/>
    <property type="match status" value="1"/>
</dbReference>
<gene>
    <name evidence="3" type="ORF">HNY73_003226</name>
</gene>
<feature type="region of interest" description="Disordered" evidence="1">
    <location>
        <begin position="286"/>
        <end position="335"/>
    </location>
</feature>
<dbReference type="PROSITE" id="PS50994">
    <property type="entry name" value="INTEGRASE"/>
    <property type="match status" value="1"/>
</dbReference>
<evidence type="ECO:0000259" key="2">
    <source>
        <dbReference type="PROSITE" id="PS50994"/>
    </source>
</evidence>
<sequence>MTKFVRLRPCPSCSTKNVLKYLDEFTNDFGCPRRIVTDRGSCFSSSLFEDYCKQFGIKHTLNTSQRPQANGQVERINRILIPMISSSVQTESHKDWDKILPEKSFITVEGDLKVIELCELILKTSIYKEVLDFVKDTQKNIMTERLEREERERVADEKERIERDRAYELEKLRLQVESQKLEQTTGLRGCVTSLQLTRKKPESTWKDFHFELRSYFEAWLAELNITKIEELKDLVILDQMKKRVLPEFKNHFIDVWSEWVTPNDLVEKLDSHDNLRSVNLKLPPKPHETKAIYPKRNQYQSTQFEQSGDRQDLPWIPSQSRRNPGSSVKVGGIPATKTDPLYQAMVVERQEL</sequence>